<feature type="transmembrane region" description="Helical" evidence="8">
    <location>
        <begin position="1116"/>
        <end position="1132"/>
    </location>
</feature>
<evidence type="ECO:0000256" key="1">
    <source>
        <dbReference type="ARBA" id="ARBA00004141"/>
    </source>
</evidence>
<keyword evidence="6" id="KW-0175">Coiled coil</keyword>
<evidence type="ECO:0000256" key="6">
    <source>
        <dbReference type="SAM" id="Coils"/>
    </source>
</evidence>
<keyword evidence="4 8" id="KW-1133">Transmembrane helix</keyword>
<keyword evidence="2 8" id="KW-0812">Transmembrane</keyword>
<evidence type="ECO:0000313" key="11">
    <source>
        <dbReference type="Proteomes" id="UP000654370"/>
    </source>
</evidence>
<dbReference type="InterPro" id="IPR024862">
    <property type="entry name" value="TRPV"/>
</dbReference>
<feature type="transmembrane region" description="Helical" evidence="8">
    <location>
        <begin position="1175"/>
        <end position="1194"/>
    </location>
</feature>
<evidence type="ECO:0000313" key="10">
    <source>
        <dbReference type="EMBL" id="KAG2175716.1"/>
    </source>
</evidence>
<comment type="caution">
    <text evidence="10">The sequence shown here is derived from an EMBL/GenBank/DDBJ whole genome shotgun (WGS) entry which is preliminary data.</text>
</comment>
<feature type="transmembrane region" description="Helical" evidence="8">
    <location>
        <begin position="1091"/>
        <end position="1110"/>
    </location>
</feature>
<evidence type="ECO:0000256" key="3">
    <source>
        <dbReference type="ARBA" id="ARBA00022737"/>
    </source>
</evidence>
<dbReference type="GO" id="GO:0005216">
    <property type="term" value="F:monoatomic ion channel activity"/>
    <property type="evidence" value="ECO:0007669"/>
    <property type="project" value="InterPro"/>
</dbReference>
<dbReference type="InterPro" id="IPR005821">
    <property type="entry name" value="Ion_trans_dom"/>
</dbReference>
<proteinExistence type="predicted"/>
<evidence type="ECO:0000256" key="8">
    <source>
        <dbReference type="SAM" id="Phobius"/>
    </source>
</evidence>
<name>A0A8H7U8C2_MORIS</name>
<keyword evidence="3" id="KW-0677">Repeat</keyword>
<protein>
    <recommendedName>
        <fullName evidence="9">Ion transport domain-containing protein</fullName>
    </recommendedName>
</protein>
<sequence length="1464" mass="166018">MVKESDTKVAPIQAIFNSTDVVVDVDPSAVTSTVNDGDNRTNSTETNDTSQDKLLWMETHKQFALIEEHVHFKQWPQAVDALFDFAIARPQTLPPISIRRLAKVVTDIHNEDSDIRERVSKFREVGSTTGTEPATSGSSSALTSGSITAAGSSYMKLIVGLIDEYCLYDFVSAKNLYIQAKENCLEAQMILGIWISSGDYFPKNIYEGTHMLFTTYRAFSTYDMDILIDILDHLDRLLCCCAHDITSESRTKAEWTSWLQEQLHWEWADEIENIINKQIRGILRKIGFGTVSTEKPLAFHIGNGSSYDLGSTVNSTYFVPGLNGTLDVRPIISQSAIHIEFPEPVQSKCIETQADIVSIACISKENPGRVFLAVYECITTRKNGQTILGWQPIFDQTVDLSAKKIRLKNVSWSAKYKYIALSYTAYLTDVDPVFGSKEALERQPFSVLLNGAGNHICTLDGYGVFVKDPDSYYVVNDNGVKCMSGPDLKLSWSLEAPRKGCQLPSDLVLDLLRRTDGKYFMFSGSAGNIEIIRCPDGYEVGDVYCTKSDTGVVDYDAQYPFETASYIARDILRKVQHDLPHYDNVAIQSNLIGYLYCEDLNQVSEQDNNTEKIKRPTDHQEVAFIKIHQTWTKLNILIDIKGMLIEPLTVNFWPTSPDHFVATPRCQWLMSNLSLSAAASSGAPKGYRLVSNGMQLCLVDDTTSNHVAHVIGECNDIRCAFFLPGMTSTCITVFDRFILGREMDQDGGPTCTCFFAWKPPLTNSYSITDVHMLVAPDLPQILHVTCTMSGSGTTKTFFLRLPTSSERDKHWLGLLASMVIDELTDLPEIQRFVSDLISRCFNVTRATYMQQAAYNGKEYYDYYTRHILNGWPMNEILSSQGQQTEKIVDQEEFLAFFNAGSKSIKSARAIEMVQSQVARVGPYHRDIYRGLGHFEPELHSVRSMVTIVNHLCTATNGEYLVRNQPDLVRNLMSAISYVPVLHKSSLNQNLNLVYLRTGGKRPTAHLDAWQEFQTCKKESATSRISQLAKSPYIRLPAILGKIQNWLRATVEERGAFLRRLLCTNEYDCMFEAPAIEPLLVYKWKTFARKRYVIITALYILYLIIFAVSLTRSPVDQIPWIVIVCIFGFLYLLQEIRQMISEHEEYFWSPYNYIDIGAFVMPIVHSIMVIRSVDDYYVRSIGAYAVLILWIKIVLQLRVFKNYGIMVATIIEIGRHVGPFFLMLLLIMIGFSHAMVVVLHQPFDLNSALDVQFLSNRTGATDFNDIFTSFKYTFYLLTSDGDAYNDWNGVPSTDALRIIFLVFTAIIVLNVLIALMSNIVSKVDSEGRQRWLKDWAHSIAEIELYWMMSHSNHGYFPEFVHYAAEVSEAIQWEITARQKAELAQNIMVLKRIPLRDLAYPTAKIMQDEMEQIQNSLKYAKQDVQRLRQSLLAAQNENKRLLLLATVSSSSEAKKKKTNWRARGLK</sequence>
<feature type="region of interest" description="Disordered" evidence="7">
    <location>
        <begin position="123"/>
        <end position="143"/>
    </location>
</feature>
<dbReference type="PANTHER" id="PTHR10582">
    <property type="entry name" value="TRANSIENT RECEPTOR POTENTIAL ION CHANNEL PROTEIN"/>
    <property type="match status" value="1"/>
</dbReference>
<reference evidence="10" key="1">
    <citation type="submission" date="2020-12" db="EMBL/GenBank/DDBJ databases">
        <title>Metabolic potential, ecology and presence of endohyphal bacteria is reflected in genomic diversity of Mucoromycotina.</title>
        <authorList>
            <person name="Muszewska A."/>
            <person name="Okrasinska A."/>
            <person name="Steczkiewicz K."/>
            <person name="Drgas O."/>
            <person name="Orlowska M."/>
            <person name="Perlinska-Lenart U."/>
            <person name="Aleksandrzak-Piekarczyk T."/>
            <person name="Szatraj K."/>
            <person name="Zielenkiewicz U."/>
            <person name="Pilsyk S."/>
            <person name="Malc E."/>
            <person name="Mieczkowski P."/>
            <person name="Kruszewska J.S."/>
            <person name="Biernat P."/>
            <person name="Pawlowska J."/>
        </authorList>
    </citation>
    <scope>NUCLEOTIDE SEQUENCE</scope>
    <source>
        <strain evidence="10">WA0000067209</strain>
    </source>
</reference>
<dbReference type="PANTHER" id="PTHR10582:SF2">
    <property type="entry name" value="INACTIVE"/>
    <property type="match status" value="1"/>
</dbReference>
<evidence type="ECO:0000256" key="7">
    <source>
        <dbReference type="SAM" id="MobiDB-lite"/>
    </source>
</evidence>
<dbReference type="GO" id="GO:0098703">
    <property type="term" value="P:calcium ion import across plasma membrane"/>
    <property type="evidence" value="ECO:0007669"/>
    <property type="project" value="TreeGrafter"/>
</dbReference>
<feature type="compositionally biased region" description="Low complexity" evidence="7">
    <location>
        <begin position="134"/>
        <end position="143"/>
    </location>
</feature>
<feature type="transmembrane region" description="Helical" evidence="8">
    <location>
        <begin position="1297"/>
        <end position="1319"/>
    </location>
</feature>
<accession>A0A8H7U8C2</accession>
<keyword evidence="11" id="KW-1185">Reference proteome</keyword>
<feature type="coiled-coil region" evidence="6">
    <location>
        <begin position="1401"/>
        <end position="1442"/>
    </location>
</feature>
<gene>
    <name evidence="10" type="ORF">INT43_001363</name>
</gene>
<dbReference type="Proteomes" id="UP000654370">
    <property type="component" value="Unassembled WGS sequence"/>
</dbReference>
<feature type="transmembrane region" description="Helical" evidence="8">
    <location>
        <begin position="1215"/>
        <end position="1238"/>
    </location>
</feature>
<dbReference type="GO" id="GO:0005886">
    <property type="term" value="C:plasma membrane"/>
    <property type="evidence" value="ECO:0007669"/>
    <property type="project" value="TreeGrafter"/>
</dbReference>
<comment type="subcellular location">
    <subcellularLocation>
        <location evidence="1">Membrane</location>
        <topology evidence="1">Multi-pass membrane protein</topology>
    </subcellularLocation>
</comment>
<keyword evidence="5 8" id="KW-0472">Membrane</keyword>
<evidence type="ECO:0000256" key="5">
    <source>
        <dbReference type="ARBA" id="ARBA00023136"/>
    </source>
</evidence>
<feature type="domain" description="Ion transport" evidence="9">
    <location>
        <begin position="1092"/>
        <end position="1325"/>
    </location>
</feature>
<dbReference type="OrthoDB" id="2372478at2759"/>
<evidence type="ECO:0000256" key="2">
    <source>
        <dbReference type="ARBA" id="ARBA00022692"/>
    </source>
</evidence>
<dbReference type="EMBL" id="JAEPQZ010000011">
    <property type="protein sequence ID" value="KAG2175716.1"/>
    <property type="molecule type" value="Genomic_DNA"/>
</dbReference>
<evidence type="ECO:0000256" key="4">
    <source>
        <dbReference type="ARBA" id="ARBA00022989"/>
    </source>
</evidence>
<organism evidence="10 11">
    <name type="scientific">Mortierella isabellina</name>
    <name type="common">Filamentous fungus</name>
    <name type="synonym">Umbelopsis isabellina</name>
    <dbReference type="NCBI Taxonomy" id="91625"/>
    <lineage>
        <taxon>Eukaryota</taxon>
        <taxon>Fungi</taxon>
        <taxon>Fungi incertae sedis</taxon>
        <taxon>Mucoromycota</taxon>
        <taxon>Mucoromycotina</taxon>
        <taxon>Umbelopsidomycetes</taxon>
        <taxon>Umbelopsidales</taxon>
        <taxon>Umbelopsidaceae</taxon>
        <taxon>Umbelopsis</taxon>
    </lineage>
</organism>
<evidence type="ECO:0000259" key="9">
    <source>
        <dbReference type="Pfam" id="PF00520"/>
    </source>
</evidence>
<dbReference type="Pfam" id="PF00520">
    <property type="entry name" value="Ion_trans"/>
    <property type="match status" value="1"/>
</dbReference>